<dbReference type="PANTHER" id="PTHR35531">
    <property type="entry name" value="INNER MEMBRANE PROTEIN YBCI-RELATED"/>
    <property type="match status" value="1"/>
</dbReference>
<dbReference type="Proteomes" id="UP000623301">
    <property type="component" value="Unassembled WGS sequence"/>
</dbReference>
<evidence type="ECO:0000313" key="3">
    <source>
        <dbReference type="Proteomes" id="UP000623301"/>
    </source>
</evidence>
<dbReference type="PANTHER" id="PTHR35531:SF1">
    <property type="entry name" value="INNER MEMBRANE PROTEIN YBCI-RELATED"/>
    <property type="match status" value="1"/>
</dbReference>
<feature type="transmembrane region" description="Helical" evidence="1">
    <location>
        <begin position="71"/>
        <end position="89"/>
    </location>
</feature>
<sequence>MTAPNHLAGGIVITGIFCSLWNTNIFENPMFITATIICSLLPDIDHTKSIIGKAVYPLARWISVKYGHRTITHSAIFLGLVTTIVYMLEHFQMIGDDNHKLSLIVFFAIFSHFLLDMFTIQGIPLFYPFYRNPCVIPANVELRIRTGNMKQEGIVLFIFSLSTIFLQDLFKDGFWFTYNKKFNDITHLHREFEKSNTLLDVKYDFNVFQNNYQGTGYLIFADLFQCYILGDTLIHLSEDRQGQIINALTPKKMKEALSVKTISFENISLDSINNVLANKFIAEGKIFVNQPVEVITKEKLSRGTYFDLENEYNLHFVSSYKDSLNHQLENQIRDLSYKIQLEEDNLQYSNNKYYYSKAKLSRLINLLQSNSLNNFDYNKTQNQIIKLENYLESAFPKRSKSLIKLHDDLEKLQNKEVVSNIHFTGEILFFKLPN</sequence>
<name>A0ABS0WNU2_9FLAO</name>
<evidence type="ECO:0000256" key="1">
    <source>
        <dbReference type="SAM" id="Phobius"/>
    </source>
</evidence>
<dbReference type="RefSeq" id="WP_198840412.1">
    <property type="nucleotide sequence ID" value="NZ_JAEHFJ010000002.1"/>
</dbReference>
<keyword evidence="3" id="KW-1185">Reference proteome</keyword>
<keyword evidence="1" id="KW-0812">Transmembrane</keyword>
<comment type="caution">
    <text evidence="2">The sequence shown here is derived from an EMBL/GenBank/DDBJ whole genome shotgun (WGS) entry which is preliminary data.</text>
</comment>
<keyword evidence="2" id="KW-0378">Hydrolase</keyword>
<accession>A0ABS0WNU2</accession>
<dbReference type="Pfam" id="PF04307">
    <property type="entry name" value="YdjM"/>
    <property type="match status" value="1"/>
</dbReference>
<dbReference type="GO" id="GO:0016787">
    <property type="term" value="F:hydrolase activity"/>
    <property type="evidence" value="ECO:0007669"/>
    <property type="project" value="UniProtKB-KW"/>
</dbReference>
<feature type="transmembrane region" description="Helical" evidence="1">
    <location>
        <begin position="101"/>
        <end position="123"/>
    </location>
</feature>
<gene>
    <name evidence="2" type="ORF">JBL43_05245</name>
</gene>
<organism evidence="2 3">
    <name type="scientific">Aureibaculum flavum</name>
    <dbReference type="NCBI Taxonomy" id="2795986"/>
    <lineage>
        <taxon>Bacteria</taxon>
        <taxon>Pseudomonadati</taxon>
        <taxon>Bacteroidota</taxon>
        <taxon>Flavobacteriia</taxon>
        <taxon>Flavobacteriales</taxon>
        <taxon>Flavobacteriaceae</taxon>
        <taxon>Aureibaculum</taxon>
    </lineage>
</organism>
<proteinExistence type="predicted"/>
<reference evidence="2 3" key="1">
    <citation type="submission" date="2020-12" db="EMBL/GenBank/DDBJ databases">
        <title>Aureibaculum luteum sp. nov. and Aureibaculum flavum sp. nov., novel members of the family Flavobacteriaceae isolated from Antarctic intertidal sediments.</title>
        <authorList>
            <person name="He X."/>
            <person name="Zhang X."/>
        </authorList>
    </citation>
    <scope>NUCLEOTIDE SEQUENCE [LARGE SCALE GENOMIC DNA]</scope>
    <source>
        <strain evidence="2 3">A20</strain>
    </source>
</reference>
<keyword evidence="1" id="KW-1133">Transmembrane helix</keyword>
<dbReference type="EMBL" id="JAEHFJ010000002">
    <property type="protein sequence ID" value="MBJ2173632.1"/>
    <property type="molecule type" value="Genomic_DNA"/>
</dbReference>
<keyword evidence="1" id="KW-0472">Membrane</keyword>
<dbReference type="InterPro" id="IPR007404">
    <property type="entry name" value="YdjM-like"/>
</dbReference>
<protein>
    <submittedName>
        <fullName evidence="2">Metal-dependent hydrolase</fullName>
    </submittedName>
</protein>
<evidence type="ECO:0000313" key="2">
    <source>
        <dbReference type="EMBL" id="MBJ2173632.1"/>
    </source>
</evidence>